<dbReference type="EMBL" id="ABFX02000008">
    <property type="protein sequence ID" value="EDS17770.1"/>
    <property type="molecule type" value="Genomic_DNA"/>
</dbReference>
<dbReference type="Proteomes" id="UP000005798">
    <property type="component" value="Unassembled WGS sequence"/>
</dbReference>
<dbReference type="eggNOG" id="COG3711">
    <property type="taxonomic scope" value="Bacteria"/>
</dbReference>
<gene>
    <name evidence="3" type="primary">licT</name>
    <name evidence="3" type="ORF">CLORAM_02565</name>
</gene>
<name>B0N7I2_9FIRM</name>
<reference evidence="3" key="1">
    <citation type="submission" date="2007-11" db="EMBL/GenBank/DDBJ databases">
        <authorList>
            <person name="Fulton L."/>
            <person name="Clifton S."/>
            <person name="Fulton B."/>
            <person name="Xu J."/>
            <person name="Minx P."/>
            <person name="Pepin K.H."/>
            <person name="Johnson M."/>
            <person name="Thiruvilangam P."/>
            <person name="Bhonagiri V."/>
            <person name="Nash W.E."/>
            <person name="Mardis E.R."/>
            <person name="Wilson R.K."/>
        </authorList>
    </citation>
    <scope>NUCLEOTIDE SEQUENCE [LARGE SCALE GENOMIC DNA]</scope>
    <source>
        <strain evidence="3">DSM 1402</strain>
    </source>
</reference>
<proteinExistence type="predicted"/>
<dbReference type="SMART" id="SM01061">
    <property type="entry name" value="CAT_RBD"/>
    <property type="match status" value="1"/>
</dbReference>
<feature type="domain" description="PRD" evidence="2">
    <location>
        <begin position="175"/>
        <end position="281"/>
    </location>
</feature>
<organism evidence="3 4">
    <name type="scientific">Thomasclavelia ramosa DSM 1402</name>
    <dbReference type="NCBI Taxonomy" id="445974"/>
    <lineage>
        <taxon>Bacteria</taxon>
        <taxon>Bacillati</taxon>
        <taxon>Bacillota</taxon>
        <taxon>Erysipelotrichia</taxon>
        <taxon>Erysipelotrichales</taxon>
        <taxon>Coprobacillaceae</taxon>
        <taxon>Thomasclavelia</taxon>
    </lineage>
</organism>
<dbReference type="AlphaFoldDB" id="B0N7I2"/>
<evidence type="ECO:0000313" key="3">
    <source>
        <dbReference type="EMBL" id="EDS17770.1"/>
    </source>
</evidence>
<dbReference type="InterPro" id="IPR004341">
    <property type="entry name" value="CAT_RNA-bd_dom"/>
</dbReference>
<dbReference type="SUPFAM" id="SSF50151">
    <property type="entry name" value="SacY-like RNA-binding domain"/>
    <property type="match status" value="1"/>
</dbReference>
<evidence type="ECO:0000256" key="1">
    <source>
        <dbReference type="ARBA" id="ARBA00022737"/>
    </source>
</evidence>
<accession>B0N7I2</accession>
<keyword evidence="1" id="KW-0677">Repeat</keyword>
<dbReference type="Pfam" id="PF03123">
    <property type="entry name" value="CAT_RBD"/>
    <property type="match status" value="1"/>
</dbReference>
<dbReference type="Pfam" id="PF00874">
    <property type="entry name" value="PRD"/>
    <property type="match status" value="2"/>
</dbReference>
<dbReference type="InterPro" id="IPR036634">
    <property type="entry name" value="PRD_sf"/>
</dbReference>
<dbReference type="InterPro" id="IPR036650">
    <property type="entry name" value="CAT_RNA-bd_dom_sf"/>
</dbReference>
<dbReference type="GO" id="GO:0006355">
    <property type="term" value="P:regulation of DNA-templated transcription"/>
    <property type="evidence" value="ECO:0007669"/>
    <property type="project" value="InterPro"/>
</dbReference>
<keyword evidence="4" id="KW-1185">Reference proteome</keyword>
<protein>
    <submittedName>
        <fullName evidence="3">Transcription antiterminator LicT</fullName>
    </submittedName>
</protein>
<evidence type="ECO:0000259" key="2">
    <source>
        <dbReference type="PROSITE" id="PS51372"/>
    </source>
</evidence>
<dbReference type="PANTHER" id="PTHR30185">
    <property type="entry name" value="CRYPTIC BETA-GLUCOSIDE BGL OPERON ANTITERMINATOR"/>
    <property type="match status" value="1"/>
</dbReference>
<comment type="caution">
    <text evidence="3">The sequence shown here is derived from an EMBL/GenBank/DDBJ whole genome shotgun (WGS) entry which is preliminary data.</text>
</comment>
<feature type="domain" description="PRD" evidence="2">
    <location>
        <begin position="69"/>
        <end position="174"/>
    </location>
</feature>
<sequence length="281" mass="32474">MEAITLKILKVFNNNSVAAISDELGDIILTGSGIGFQKRIGDEVDESRIEKTYFFKDDQQKRFEQSIETVPAIYFEITNKIVNQANKELDTDFSGEIFLAISDHISFAVKRKKEEIYLPNVVLSETKVLYKKEYKVGLWALDYIEEKTGIRLDDDEAGYIALHLVNFSLDNKANNATKIVTLTKEVLNVIKLSMKVDLEEDSLGYARISTHLKYLAERIFRDEIDELQDTTADIREMLKEDLRLSLCINRIVKLIRDRYDYELSPDEQTYLCIHIKKNAKL</sequence>
<dbReference type="InterPro" id="IPR050661">
    <property type="entry name" value="BglG_antiterminators"/>
</dbReference>
<reference evidence="3" key="2">
    <citation type="submission" date="2014-06" db="EMBL/GenBank/DDBJ databases">
        <title>Draft genome sequence of Clostridium ramosum(DSM 1402).</title>
        <authorList>
            <person name="Sudarsanam P."/>
            <person name="Ley R."/>
            <person name="Guruge J."/>
            <person name="Turnbaugh P.J."/>
            <person name="Mahowald M."/>
            <person name="Liep D."/>
            <person name="Gordon J."/>
        </authorList>
    </citation>
    <scope>NUCLEOTIDE SEQUENCE</scope>
    <source>
        <strain evidence="3">DSM 1402</strain>
    </source>
</reference>
<dbReference type="HOGENOM" id="CLU_078802_0_0_9"/>
<dbReference type="PROSITE" id="PS51372">
    <property type="entry name" value="PRD_2"/>
    <property type="match status" value="2"/>
</dbReference>
<dbReference type="GO" id="GO:0003723">
    <property type="term" value="F:RNA binding"/>
    <property type="evidence" value="ECO:0007669"/>
    <property type="project" value="InterPro"/>
</dbReference>
<dbReference type="SUPFAM" id="SSF63520">
    <property type="entry name" value="PTS-regulatory domain, PRD"/>
    <property type="match status" value="2"/>
</dbReference>
<evidence type="ECO:0000313" key="4">
    <source>
        <dbReference type="Proteomes" id="UP000005798"/>
    </source>
</evidence>
<dbReference type="Gene3D" id="1.10.1790.10">
    <property type="entry name" value="PRD domain"/>
    <property type="match status" value="2"/>
</dbReference>
<dbReference type="InterPro" id="IPR011608">
    <property type="entry name" value="PRD"/>
</dbReference>
<dbReference type="Gene3D" id="2.30.24.10">
    <property type="entry name" value="CAT RNA-binding domain"/>
    <property type="match status" value="1"/>
</dbReference>
<dbReference type="PANTHER" id="PTHR30185:SF15">
    <property type="entry name" value="CRYPTIC BETA-GLUCOSIDE BGL OPERON ANTITERMINATOR"/>
    <property type="match status" value="1"/>
</dbReference>